<evidence type="ECO:0000313" key="1">
    <source>
        <dbReference type="EMBL" id="BCU69688.1"/>
    </source>
</evidence>
<sequence>MLALEELYEILNGKKMVYIYSNFANEGMYSAFIGLMDKIREGNCSSSLLSEYIIVTCPKKGSSYVIGVDNNKAFVLRSHAILSLNSSEEAIRQTLGFDKHIWELNYSLPNNFKNLRVRVQGEVIFDYIAFNNEEQLKTDLEKEIKKRIEKTALEKLGRILEEMLDLNVEVNDNTTITITSPSEEDIKDLESLLGNSIAHIKEAGNWKVLIFKDPFITLNEETVSEVVRNSVRPEGLEVRYGEHQIYLVNLFPPNTEIKMKVVVGTIPVKVKFPLLTIADIVPRDPFEIPFRNIPSNRNGYRYYLISSQKVKINHPEHGEVEISIDKPIKLAIREINAERELDYVSIDEDAPRRRTRRTAL</sequence>
<dbReference type="AlphaFoldDB" id="A0A8D5ZEI1"/>
<protein>
    <submittedName>
        <fullName evidence="1">Uncharacterized protein</fullName>
    </submittedName>
</protein>
<gene>
    <name evidence="1" type="ORF">KN1_09850</name>
</gene>
<dbReference type="EMBL" id="AP024597">
    <property type="protein sequence ID" value="BCU69688.1"/>
    <property type="molecule type" value="Genomic_DNA"/>
</dbReference>
<name>A0A8D5ZEI1_9CREN</name>
<accession>A0A8D5ZEI1</accession>
<reference evidence="1 2" key="1">
    <citation type="submission" date="2021-04" db="EMBL/GenBank/DDBJ databases">
        <title>Complete genome sequence of Stygiolobus sp. KN-1.</title>
        <authorList>
            <person name="Nakamura K."/>
            <person name="Sakai H."/>
            <person name="Kurosawa N."/>
        </authorList>
    </citation>
    <scope>NUCLEOTIDE SEQUENCE [LARGE SCALE GENOMIC DNA]</scope>
    <source>
        <strain evidence="1 2">KN-1</strain>
    </source>
</reference>
<dbReference type="RefSeq" id="WP_221289681.1">
    <property type="nucleotide sequence ID" value="NZ_AP024597.1"/>
</dbReference>
<dbReference type="Proteomes" id="UP000825123">
    <property type="component" value="Chromosome"/>
</dbReference>
<dbReference type="GeneID" id="66162734"/>
<organism evidence="1 2">
    <name type="scientific">Stygiolobus caldivivus</name>
    <dbReference type="NCBI Taxonomy" id="2824673"/>
    <lineage>
        <taxon>Archaea</taxon>
        <taxon>Thermoproteota</taxon>
        <taxon>Thermoprotei</taxon>
        <taxon>Sulfolobales</taxon>
        <taxon>Sulfolobaceae</taxon>
        <taxon>Stygiolobus</taxon>
    </lineage>
</organism>
<dbReference type="KEGG" id="csty:KN1_09850"/>
<proteinExistence type="predicted"/>
<keyword evidence="2" id="KW-1185">Reference proteome</keyword>
<evidence type="ECO:0000313" key="2">
    <source>
        <dbReference type="Proteomes" id="UP000825123"/>
    </source>
</evidence>